<proteinExistence type="predicted"/>
<sequence length="95" mass="9889">MEQKIPSGGAARVASETLVARAAVLPAPRRSSSWCRVNGTGSPSDRGLELQEGRVAYYGLKKEVRLEIPGQKSTISLNAAVLAGAVGCSYFGPGN</sequence>
<name>A0ABQ9VUS1_SAGOE</name>
<gene>
    <name evidence="1" type="ORF">P7K49_012346</name>
</gene>
<keyword evidence="2" id="KW-1185">Reference proteome</keyword>
<evidence type="ECO:0000313" key="2">
    <source>
        <dbReference type="Proteomes" id="UP001266305"/>
    </source>
</evidence>
<comment type="caution">
    <text evidence="1">The sequence shown here is derived from an EMBL/GenBank/DDBJ whole genome shotgun (WGS) entry which is preliminary data.</text>
</comment>
<accession>A0ABQ9VUS1</accession>
<dbReference type="EMBL" id="JASSZA010000005">
    <property type="protein sequence ID" value="KAK2112599.1"/>
    <property type="molecule type" value="Genomic_DNA"/>
</dbReference>
<dbReference type="Proteomes" id="UP001266305">
    <property type="component" value="Unassembled WGS sequence"/>
</dbReference>
<protein>
    <submittedName>
        <fullName evidence="1">Uncharacterized protein</fullName>
    </submittedName>
</protein>
<organism evidence="1 2">
    <name type="scientific">Saguinus oedipus</name>
    <name type="common">Cotton-top tamarin</name>
    <name type="synonym">Oedipomidas oedipus</name>
    <dbReference type="NCBI Taxonomy" id="9490"/>
    <lineage>
        <taxon>Eukaryota</taxon>
        <taxon>Metazoa</taxon>
        <taxon>Chordata</taxon>
        <taxon>Craniata</taxon>
        <taxon>Vertebrata</taxon>
        <taxon>Euteleostomi</taxon>
        <taxon>Mammalia</taxon>
        <taxon>Eutheria</taxon>
        <taxon>Euarchontoglires</taxon>
        <taxon>Primates</taxon>
        <taxon>Haplorrhini</taxon>
        <taxon>Platyrrhini</taxon>
        <taxon>Cebidae</taxon>
        <taxon>Callitrichinae</taxon>
        <taxon>Saguinus</taxon>
    </lineage>
</organism>
<reference evidence="1 2" key="1">
    <citation type="submission" date="2023-05" db="EMBL/GenBank/DDBJ databases">
        <title>B98-5 Cell Line De Novo Hybrid Assembly: An Optical Mapping Approach.</title>
        <authorList>
            <person name="Kananen K."/>
            <person name="Auerbach J.A."/>
            <person name="Kautto E."/>
            <person name="Blachly J.S."/>
        </authorList>
    </citation>
    <scope>NUCLEOTIDE SEQUENCE [LARGE SCALE GENOMIC DNA]</scope>
    <source>
        <strain evidence="1">B95-8</strain>
        <tissue evidence="1">Cell line</tissue>
    </source>
</reference>
<evidence type="ECO:0000313" key="1">
    <source>
        <dbReference type="EMBL" id="KAK2112599.1"/>
    </source>
</evidence>